<protein>
    <submittedName>
        <fullName evidence="1">Stage III sporulation protein AA</fullName>
    </submittedName>
</protein>
<dbReference type="PANTHER" id="PTHR20953">
    <property type="entry name" value="KINASE-RELATED"/>
    <property type="match status" value="1"/>
</dbReference>
<evidence type="ECO:0000313" key="2">
    <source>
        <dbReference type="Proteomes" id="UP000713880"/>
    </source>
</evidence>
<dbReference type="PANTHER" id="PTHR20953:SF3">
    <property type="entry name" value="P-LOOP CONTAINING NUCLEOSIDE TRIPHOSPHATE HYDROLASES SUPERFAMILY PROTEIN"/>
    <property type="match status" value="1"/>
</dbReference>
<dbReference type="Proteomes" id="UP000713880">
    <property type="component" value="Unassembled WGS sequence"/>
</dbReference>
<dbReference type="EMBL" id="JACJLV010000013">
    <property type="protein sequence ID" value="MBM6826590.1"/>
    <property type="molecule type" value="Genomic_DNA"/>
</dbReference>
<dbReference type="NCBIfam" id="TIGR02858">
    <property type="entry name" value="spore_III_AA"/>
    <property type="match status" value="1"/>
</dbReference>
<reference evidence="1" key="1">
    <citation type="submission" date="2020-08" db="EMBL/GenBank/DDBJ databases">
        <authorList>
            <person name="Cejkova D."/>
            <person name="Kubasova T."/>
            <person name="Jahodarova E."/>
            <person name="Rychlik I."/>
        </authorList>
    </citation>
    <scope>NUCLEOTIDE SEQUENCE</scope>
    <source>
        <strain evidence="1">An420c</strain>
    </source>
</reference>
<dbReference type="Pfam" id="PF19568">
    <property type="entry name" value="Spore_III_AA"/>
    <property type="match status" value="1"/>
</dbReference>
<dbReference type="InterPro" id="IPR014217">
    <property type="entry name" value="Spore_III_AA"/>
</dbReference>
<proteinExistence type="predicted"/>
<dbReference type="RefSeq" id="WP_204908635.1">
    <property type="nucleotide sequence ID" value="NZ_JACJLV010000013.1"/>
</dbReference>
<reference evidence="1" key="2">
    <citation type="journal article" date="2021" name="Sci. Rep.">
        <title>The distribution of antibiotic resistance genes in chicken gut microbiota commensals.</title>
        <authorList>
            <person name="Juricova H."/>
            <person name="Matiasovicova J."/>
            <person name="Kubasova T."/>
            <person name="Cejkova D."/>
            <person name="Rychlik I."/>
        </authorList>
    </citation>
    <scope>NUCLEOTIDE SEQUENCE</scope>
    <source>
        <strain evidence="1">An420c</strain>
    </source>
</reference>
<dbReference type="SMART" id="SM00382">
    <property type="entry name" value="AAA"/>
    <property type="match status" value="1"/>
</dbReference>
<gene>
    <name evidence="1" type="primary">spoIIIAA</name>
    <name evidence="1" type="ORF">H6A13_05660</name>
</gene>
<comment type="caution">
    <text evidence="1">The sequence shown here is derived from an EMBL/GenBank/DDBJ whole genome shotgun (WGS) entry which is preliminary data.</text>
</comment>
<dbReference type="AlphaFoldDB" id="A0A938XEF5"/>
<sequence>MQERIGIYDVLPGKIRFLVEKERLQEDLLQEIRLRTGQPLILIYRDREVFPMQDGKPYRVQEEDLKETLEYVSNYSLYAYEQEMRQGFITMEGGHRVGMTGQAIMEKGQIKNLKYISSLNIRVSHEKPGCADQVLPYLIRDQSVCHTLLVSPPRCGKTTLLRDLIRQISDGTRLLAGRTVGVVDERSEIGGCYRGVAQNRLGRRTDILDGCPKAEGMMMLIRSMGPEVIAVDEIGKAEDVHAIEYAIHCGCRILATVHGASMEELRQKPLFHQLIRRGCFERYVLLGNQPKAGQVLGIYDERGSLLYREECTC</sequence>
<dbReference type="Gene3D" id="3.40.50.300">
    <property type="entry name" value="P-loop containing nucleotide triphosphate hydrolases"/>
    <property type="match status" value="1"/>
</dbReference>
<dbReference type="InterPro" id="IPR003593">
    <property type="entry name" value="AAA+_ATPase"/>
</dbReference>
<dbReference type="InterPro" id="IPR045735">
    <property type="entry name" value="Spore_III_AA_AAA+_ATPase"/>
</dbReference>
<organism evidence="1 2">
    <name type="scientific">Mordavella massiliensis</name>
    <dbReference type="NCBI Taxonomy" id="1871024"/>
    <lineage>
        <taxon>Bacteria</taxon>
        <taxon>Bacillati</taxon>
        <taxon>Bacillota</taxon>
        <taxon>Clostridia</taxon>
        <taxon>Eubacteriales</taxon>
        <taxon>Clostridiaceae</taxon>
        <taxon>Mordavella</taxon>
    </lineage>
</organism>
<evidence type="ECO:0000313" key="1">
    <source>
        <dbReference type="EMBL" id="MBM6826590.1"/>
    </source>
</evidence>
<name>A0A938XEF5_9CLOT</name>
<dbReference type="InterPro" id="IPR027417">
    <property type="entry name" value="P-loop_NTPase"/>
</dbReference>
<accession>A0A938XEF5</accession>
<keyword evidence="2" id="KW-1185">Reference proteome</keyword>
<dbReference type="SUPFAM" id="SSF52540">
    <property type="entry name" value="P-loop containing nucleoside triphosphate hydrolases"/>
    <property type="match status" value="1"/>
</dbReference>